<proteinExistence type="predicted"/>
<dbReference type="InterPro" id="IPR041578">
    <property type="entry name" value="PIN_8"/>
</dbReference>
<comment type="caution">
    <text evidence="2">The sequence shown here is derived from an EMBL/GenBank/DDBJ whole genome shotgun (WGS) entry which is preliminary data.</text>
</comment>
<gene>
    <name evidence="2" type="ORF">HNP52_002543</name>
</gene>
<protein>
    <recommendedName>
        <fullName evidence="1">PIN like domain-containing protein</fullName>
    </recommendedName>
</protein>
<dbReference type="RefSeq" id="WP_184167565.1">
    <property type="nucleotide sequence ID" value="NZ_JACHLN010000002.1"/>
</dbReference>
<feature type="domain" description="PIN like" evidence="1">
    <location>
        <begin position="48"/>
        <end position="266"/>
    </location>
</feature>
<accession>A0A7W7K1U1</accession>
<organism evidence="2 3">
    <name type="scientific">Sphingomonas kyeonggiensis</name>
    <dbReference type="NCBI Taxonomy" id="1268553"/>
    <lineage>
        <taxon>Bacteria</taxon>
        <taxon>Pseudomonadati</taxon>
        <taxon>Pseudomonadota</taxon>
        <taxon>Alphaproteobacteria</taxon>
        <taxon>Sphingomonadales</taxon>
        <taxon>Sphingomonadaceae</taxon>
        <taxon>Sphingomonas</taxon>
    </lineage>
</organism>
<dbReference type="EMBL" id="JACHLN010000002">
    <property type="protein sequence ID" value="MBB4839474.1"/>
    <property type="molecule type" value="Genomic_DNA"/>
</dbReference>
<name>A0A7W7K1U1_9SPHN</name>
<dbReference type="Proteomes" id="UP000575241">
    <property type="component" value="Unassembled WGS sequence"/>
</dbReference>
<keyword evidence="3" id="KW-1185">Reference proteome</keyword>
<dbReference type="Pfam" id="PF18476">
    <property type="entry name" value="PIN_8"/>
    <property type="match status" value="1"/>
</dbReference>
<sequence length="410" mass="46586">MSNNDGPKAKAEPINRNDAFWLTDLYPDASALFRHQQASLADISKNCLVILDANVLLWPFELGAASVEDIAKVYKKLAGEGRLLVPGQAAREFYKHRSRKVAALTEVIDGAITRAKRPPLDSDIPLLSNDADYIAAKKFNAQIVNAGKGMAKRLAAASQKLKDEIGSDRVSLIYRNVLSDCVIEIPDGAEERKAIIDEAEKRARLHIAPGYKDQHKEDGGLGDLIIWMTILQVGRERKLDCIFVSNEEKADWWVKSRGAFQPRPELIEEYRRNTEGRSIHFLPLSALLANFEAAQETVSEVQKLEEVRRDNDQPNADGATKILSNFQEDFLRRRNRIALIRQELRLIEERMYETRSRIDSEDIADQSEWDALNDLKNNHAFLSDQLKMEERNNENIMSGVRYIKGRRATF</sequence>
<evidence type="ECO:0000259" key="1">
    <source>
        <dbReference type="Pfam" id="PF18476"/>
    </source>
</evidence>
<reference evidence="2 3" key="1">
    <citation type="submission" date="2020-08" db="EMBL/GenBank/DDBJ databases">
        <title>Functional genomics of gut bacteria from endangered species of beetles.</title>
        <authorList>
            <person name="Carlos-Shanley C."/>
        </authorList>
    </citation>
    <scope>NUCLEOTIDE SEQUENCE [LARGE SCALE GENOMIC DNA]</scope>
    <source>
        <strain evidence="2 3">S00224</strain>
    </source>
</reference>
<evidence type="ECO:0000313" key="3">
    <source>
        <dbReference type="Proteomes" id="UP000575241"/>
    </source>
</evidence>
<evidence type="ECO:0000313" key="2">
    <source>
        <dbReference type="EMBL" id="MBB4839474.1"/>
    </source>
</evidence>
<dbReference type="AlphaFoldDB" id="A0A7W7K1U1"/>